<evidence type="ECO:0000313" key="4">
    <source>
        <dbReference type="Proteomes" id="UP000305730"/>
    </source>
</evidence>
<feature type="signal peptide" evidence="1">
    <location>
        <begin position="1"/>
        <end position="24"/>
    </location>
</feature>
<keyword evidence="4" id="KW-1185">Reference proteome</keyword>
<proteinExistence type="predicted"/>
<reference evidence="5" key="2">
    <citation type="submission" date="2019-06" db="EMBL/GenBank/DDBJ databases">
        <title>Co-occurence of chitin degradation, pigmentation and bioactivity in marine Pseudoalteromonas.</title>
        <authorList>
            <person name="Sonnenschein E.C."/>
            <person name="Bech P.K."/>
        </authorList>
    </citation>
    <scope>NUCLEOTIDE SEQUENCE [LARGE SCALE GENOMIC DNA]</scope>
    <source>
        <strain evidence="5">S2231</strain>
        <strain evidence="2">S2233</strain>
    </source>
</reference>
<evidence type="ECO:0000313" key="5">
    <source>
        <dbReference type="Proteomes" id="UP000307706"/>
    </source>
</evidence>
<reference evidence="3" key="3">
    <citation type="submission" date="2019-09" db="EMBL/GenBank/DDBJ databases">
        <title>Co-occurence of chitin degradation, pigmentation and bioactivity in marine Pseudoalteromonas.</title>
        <authorList>
            <person name="Sonnenschein E.C."/>
            <person name="Bech P.K."/>
        </authorList>
    </citation>
    <scope>NUCLEOTIDE SEQUENCE</scope>
    <source>
        <strain evidence="3">S2231</strain>
        <strain evidence="4">S2233</strain>
    </source>
</reference>
<dbReference type="EMBL" id="PNCK01000070">
    <property type="protein sequence ID" value="TMP40653.1"/>
    <property type="molecule type" value="Genomic_DNA"/>
</dbReference>
<reference evidence="4 5" key="1">
    <citation type="submission" date="2017-12" db="EMBL/GenBank/DDBJ databases">
        <authorList>
            <person name="Paulsen S."/>
            <person name="Gram L.K."/>
        </authorList>
    </citation>
    <scope>NUCLEOTIDE SEQUENCE [LARGE SCALE GENOMIC DNA]</scope>
    <source>
        <strain evidence="3 5">S2231</strain>
        <strain evidence="2 4">S2233</strain>
    </source>
</reference>
<dbReference type="Proteomes" id="UP000307706">
    <property type="component" value="Unassembled WGS sequence"/>
</dbReference>
<sequence length="474" mass="53975">MSRKTLICILCIFYSIVFSNPVLSTPVNPQVKDIAGHFSVDIQTQFSLFADSRDRRLVWYIPKSATIKNNGGRPALNVTSDIITSGPFKDLTSINFAGTFTTMSSISGYTRLKSEASAKGFYVRPAIATSANTQVLLSGFMLDNNGDLNVECSEVTWNTPSGPVVIPVCKAQDSHGQWHEIDFVSQFNSTLAQHGSVIQSLPFSGTTLPGWEFYISSLLQTGSNWDGILQMAIDWELPTHTTVTDAKYAVNWRTLTNYIRSQIRAYRWRLTLPQVLNILKNAVRYRKGIYTSYNNNGQWSSVPASDFQKYWIENRIIHKLRRHLFVAITPRHLTYKEKMKIFDVPRDIYLPTQVEFNSKWGHEATRDFRSIEDRYTEMDARMKLICPEPRVGGKVLRECNYEPTPRPIITPPIFNGAYYILKSNYFWLMQNVTSHFTLSHTDIEHVSATTLLGIDCIMGDIDMPLIYLNDPACN</sequence>
<evidence type="ECO:0000313" key="3">
    <source>
        <dbReference type="EMBL" id="TMP56147.1"/>
    </source>
</evidence>
<name>A0A5S3XLA3_9GAMM</name>
<dbReference type="EMBL" id="PNCL01000089">
    <property type="protein sequence ID" value="TMP56147.1"/>
    <property type="molecule type" value="Genomic_DNA"/>
</dbReference>
<gene>
    <name evidence="3" type="ORF">CWB96_15895</name>
    <name evidence="2" type="ORF">CWB97_17440</name>
</gene>
<protein>
    <submittedName>
        <fullName evidence="3">Uncharacterized protein</fullName>
    </submittedName>
</protein>
<comment type="caution">
    <text evidence="3">The sequence shown here is derived from an EMBL/GenBank/DDBJ whole genome shotgun (WGS) entry which is preliminary data.</text>
</comment>
<dbReference type="OrthoDB" id="6308068at2"/>
<dbReference type="Proteomes" id="UP000305730">
    <property type="component" value="Unassembled WGS sequence"/>
</dbReference>
<accession>A0A5S3XLA3</accession>
<feature type="chain" id="PRO_5024391326" evidence="1">
    <location>
        <begin position="25"/>
        <end position="474"/>
    </location>
</feature>
<dbReference type="AlphaFoldDB" id="A0A5S3XLA3"/>
<dbReference type="RefSeq" id="WP_138597980.1">
    <property type="nucleotide sequence ID" value="NZ_PNCK01000070.1"/>
</dbReference>
<evidence type="ECO:0000256" key="1">
    <source>
        <dbReference type="SAM" id="SignalP"/>
    </source>
</evidence>
<evidence type="ECO:0000313" key="2">
    <source>
        <dbReference type="EMBL" id="TMP40653.1"/>
    </source>
</evidence>
<organism evidence="3 5">
    <name type="scientific">Pseudoalteromonas citrea</name>
    <dbReference type="NCBI Taxonomy" id="43655"/>
    <lineage>
        <taxon>Bacteria</taxon>
        <taxon>Pseudomonadati</taxon>
        <taxon>Pseudomonadota</taxon>
        <taxon>Gammaproteobacteria</taxon>
        <taxon>Alteromonadales</taxon>
        <taxon>Pseudoalteromonadaceae</taxon>
        <taxon>Pseudoalteromonas</taxon>
    </lineage>
</organism>
<keyword evidence="1" id="KW-0732">Signal</keyword>